<accession>A0A498NAQ0</accession>
<organism evidence="1 2">
    <name type="scientific">Labeo rohita</name>
    <name type="common">Indian major carp</name>
    <name type="synonym">Cyprinus rohita</name>
    <dbReference type="NCBI Taxonomy" id="84645"/>
    <lineage>
        <taxon>Eukaryota</taxon>
        <taxon>Metazoa</taxon>
        <taxon>Chordata</taxon>
        <taxon>Craniata</taxon>
        <taxon>Vertebrata</taxon>
        <taxon>Euteleostomi</taxon>
        <taxon>Actinopterygii</taxon>
        <taxon>Neopterygii</taxon>
        <taxon>Teleostei</taxon>
        <taxon>Ostariophysi</taxon>
        <taxon>Cypriniformes</taxon>
        <taxon>Cyprinidae</taxon>
        <taxon>Labeoninae</taxon>
        <taxon>Labeonini</taxon>
        <taxon>Labeo</taxon>
    </lineage>
</organism>
<dbReference type="Proteomes" id="UP000290572">
    <property type="component" value="Unassembled WGS sequence"/>
</dbReference>
<evidence type="ECO:0000313" key="1">
    <source>
        <dbReference type="EMBL" id="RXN28922.1"/>
    </source>
</evidence>
<reference evidence="1 2" key="1">
    <citation type="submission" date="2018-03" db="EMBL/GenBank/DDBJ databases">
        <title>Draft genome sequence of Rohu Carp (Labeo rohita).</title>
        <authorList>
            <person name="Das P."/>
            <person name="Kushwaha B."/>
            <person name="Joshi C.G."/>
            <person name="Kumar D."/>
            <person name="Nagpure N.S."/>
            <person name="Sahoo L."/>
            <person name="Das S.P."/>
            <person name="Bit A."/>
            <person name="Patnaik S."/>
            <person name="Meher P.K."/>
            <person name="Jayasankar P."/>
            <person name="Koringa P.G."/>
            <person name="Patel N.V."/>
            <person name="Hinsu A.T."/>
            <person name="Kumar R."/>
            <person name="Pandey M."/>
            <person name="Agarwal S."/>
            <person name="Srivastava S."/>
            <person name="Singh M."/>
            <person name="Iquebal M.A."/>
            <person name="Jaiswal S."/>
            <person name="Angadi U.B."/>
            <person name="Kumar N."/>
            <person name="Raza M."/>
            <person name="Shah T.M."/>
            <person name="Rai A."/>
            <person name="Jena J.K."/>
        </authorList>
    </citation>
    <scope>NUCLEOTIDE SEQUENCE [LARGE SCALE GENOMIC DNA]</scope>
    <source>
        <strain evidence="1">DASCIFA01</strain>
        <tissue evidence="1">Testis</tissue>
    </source>
</reference>
<evidence type="ECO:0000313" key="2">
    <source>
        <dbReference type="Proteomes" id="UP000290572"/>
    </source>
</evidence>
<gene>
    <name evidence="1" type="ORF">ROHU_018651</name>
</gene>
<dbReference type="EMBL" id="QBIY01011822">
    <property type="protein sequence ID" value="RXN28922.1"/>
    <property type="molecule type" value="Genomic_DNA"/>
</dbReference>
<proteinExistence type="predicted"/>
<dbReference type="AlphaFoldDB" id="A0A498NAQ0"/>
<keyword evidence="2" id="KW-1185">Reference proteome</keyword>
<sequence>MADDDVLFEDVYELCEVIGNYNNFSVDHDKRKHINAVYFGQPQQLNVVIARYAQSRSVETSLQACKLADVVTVPSHSLIGCQAPVRAHQSSENKAKCKGIGTCLLLTEVLVQP</sequence>
<protein>
    <submittedName>
        <fullName evidence="1">Peripheral plasma membrane CASK-like protein</fullName>
    </submittedName>
</protein>
<name>A0A498NAQ0_LABRO</name>
<comment type="caution">
    <text evidence="1">The sequence shown here is derived from an EMBL/GenBank/DDBJ whole genome shotgun (WGS) entry which is preliminary data.</text>
</comment>